<dbReference type="InterPro" id="IPR032675">
    <property type="entry name" value="LRR_dom_sf"/>
</dbReference>
<dbReference type="FunFam" id="3.80.10.10:FF:000375">
    <property type="entry name" value="Piriformospora indica-insensitive protein 2"/>
    <property type="match status" value="1"/>
</dbReference>
<dbReference type="FunFam" id="3.80.10.10:FF:000299">
    <property type="entry name" value="Piriformospora indica-insensitive protein 2"/>
    <property type="match status" value="1"/>
</dbReference>
<keyword evidence="5" id="KW-0677">Repeat</keyword>
<keyword evidence="6" id="KW-0472">Membrane</keyword>
<keyword evidence="2" id="KW-1003">Cell membrane</keyword>
<evidence type="ECO:0000256" key="6">
    <source>
        <dbReference type="ARBA" id="ARBA00023136"/>
    </source>
</evidence>
<proteinExistence type="predicted"/>
<sequence>MGGSVCAFLTLMVLCTTLHSTTADESYSDGASDEAPMDRAEKEALYSAIRGFVGDWWNGSDLYPDPCGWTPIQGVTCDLFDGQWSVTSLSIGPVHDNSLNCAEKPIFTPYMFHLKHLRSISFFSCFLKPAQTLPSDSYWDELSGSLESVEFRSNPGLTGGIPASFGRLLNLRSLVILENGLNGVLPTSLRSLSSLKRLVLSGNRFRGSIPDSFDAMPELLILDVSGNSLSGPLPPSIGDLISLLKLDLSNNMLQGKLPSELGKLKSLTLLDMRNNKFSCGLTESLQEMESLEELVLSGNPIGGKLDTVEWQNLNSLTVLDLTGTGMRGEIPKTFLRLDKIRFLGLSNNNLTGNLPQKLEALPCLSALYINGNNLTGKIKFSSEFYRRMGRRFGAWDNPSLCYPADELGPTNSPYRVSPCRHEEEEKKEMLVDSIPRRKLLGSGDGDGDVRGDSHFLHPLGFSTNGVDGLHHCNFWVDMVMLTLVMNYML</sequence>
<dbReference type="InterPro" id="IPR050994">
    <property type="entry name" value="At_inactive_RLKs"/>
</dbReference>
<evidence type="ECO:0000256" key="1">
    <source>
        <dbReference type="ARBA" id="ARBA00004236"/>
    </source>
</evidence>
<evidence type="ECO:0000256" key="5">
    <source>
        <dbReference type="ARBA" id="ARBA00022737"/>
    </source>
</evidence>
<dbReference type="GO" id="GO:0005886">
    <property type="term" value="C:plasma membrane"/>
    <property type="evidence" value="ECO:0007669"/>
    <property type="project" value="UniProtKB-SubCell"/>
</dbReference>
<dbReference type="SUPFAM" id="SSF52058">
    <property type="entry name" value="L domain-like"/>
    <property type="match status" value="1"/>
</dbReference>
<accession>A0AAN7LSV7</accession>
<dbReference type="AlphaFoldDB" id="A0AAN7LSV7"/>
<evidence type="ECO:0000256" key="3">
    <source>
        <dbReference type="ARBA" id="ARBA00022614"/>
    </source>
</evidence>
<keyword evidence="3" id="KW-0433">Leucine-rich repeat</keyword>
<dbReference type="Pfam" id="PF00560">
    <property type="entry name" value="LRR_1"/>
    <property type="match status" value="2"/>
</dbReference>
<dbReference type="Pfam" id="PF13855">
    <property type="entry name" value="LRR_8"/>
    <property type="match status" value="1"/>
</dbReference>
<feature type="chain" id="PRO_5042905226" description="Piriformospora indica-insensitive protein 2" evidence="7">
    <location>
        <begin position="24"/>
        <end position="489"/>
    </location>
</feature>
<dbReference type="FunFam" id="3.80.10.10:FF:000269">
    <property type="entry name" value="Piriformospora indica-insensitive protein 2"/>
    <property type="match status" value="1"/>
</dbReference>
<keyword evidence="4 7" id="KW-0732">Signal</keyword>
<evidence type="ECO:0000256" key="4">
    <source>
        <dbReference type="ARBA" id="ARBA00022729"/>
    </source>
</evidence>
<dbReference type="GO" id="GO:0051707">
    <property type="term" value="P:response to other organism"/>
    <property type="evidence" value="ECO:0007669"/>
    <property type="project" value="UniProtKB-ARBA"/>
</dbReference>
<protein>
    <recommendedName>
        <fullName evidence="10">Piriformospora indica-insensitive protein 2</fullName>
    </recommendedName>
</protein>
<organism evidence="8 9">
    <name type="scientific">Trapa natans</name>
    <name type="common">Water chestnut</name>
    <dbReference type="NCBI Taxonomy" id="22666"/>
    <lineage>
        <taxon>Eukaryota</taxon>
        <taxon>Viridiplantae</taxon>
        <taxon>Streptophyta</taxon>
        <taxon>Embryophyta</taxon>
        <taxon>Tracheophyta</taxon>
        <taxon>Spermatophyta</taxon>
        <taxon>Magnoliopsida</taxon>
        <taxon>eudicotyledons</taxon>
        <taxon>Gunneridae</taxon>
        <taxon>Pentapetalae</taxon>
        <taxon>rosids</taxon>
        <taxon>malvids</taxon>
        <taxon>Myrtales</taxon>
        <taxon>Lythraceae</taxon>
        <taxon>Trapa</taxon>
    </lineage>
</organism>
<evidence type="ECO:0000256" key="2">
    <source>
        <dbReference type="ARBA" id="ARBA00022475"/>
    </source>
</evidence>
<dbReference type="InterPro" id="IPR001611">
    <property type="entry name" value="Leu-rich_rpt"/>
</dbReference>
<gene>
    <name evidence="8" type="ORF">SAY86_031447</name>
</gene>
<keyword evidence="9" id="KW-1185">Reference proteome</keyword>
<dbReference type="PANTHER" id="PTHR48010">
    <property type="entry name" value="OS05G0588300 PROTEIN"/>
    <property type="match status" value="1"/>
</dbReference>
<evidence type="ECO:0000313" key="9">
    <source>
        <dbReference type="Proteomes" id="UP001346149"/>
    </source>
</evidence>
<evidence type="ECO:0000313" key="8">
    <source>
        <dbReference type="EMBL" id="KAK4791034.1"/>
    </source>
</evidence>
<dbReference type="PANTHER" id="PTHR48010:SF5">
    <property type="entry name" value="PROTEIN TOO MANY MOUTHS"/>
    <property type="match status" value="1"/>
</dbReference>
<dbReference type="Gene3D" id="3.80.10.10">
    <property type="entry name" value="Ribonuclease Inhibitor"/>
    <property type="match status" value="3"/>
</dbReference>
<reference evidence="8 9" key="1">
    <citation type="journal article" date="2023" name="Hortic Res">
        <title>Pangenome of water caltrop reveals structural variations and asymmetric subgenome divergence after allopolyploidization.</title>
        <authorList>
            <person name="Zhang X."/>
            <person name="Chen Y."/>
            <person name="Wang L."/>
            <person name="Yuan Y."/>
            <person name="Fang M."/>
            <person name="Shi L."/>
            <person name="Lu R."/>
            <person name="Comes H.P."/>
            <person name="Ma Y."/>
            <person name="Chen Y."/>
            <person name="Huang G."/>
            <person name="Zhou Y."/>
            <person name="Zheng Z."/>
            <person name="Qiu Y."/>
        </authorList>
    </citation>
    <scope>NUCLEOTIDE SEQUENCE [LARGE SCALE GENOMIC DNA]</scope>
    <source>
        <strain evidence="8">F231</strain>
    </source>
</reference>
<name>A0AAN7LSV7_TRANT</name>
<feature type="signal peptide" evidence="7">
    <location>
        <begin position="1"/>
        <end position="23"/>
    </location>
</feature>
<comment type="caution">
    <text evidence="8">The sequence shown here is derived from an EMBL/GenBank/DDBJ whole genome shotgun (WGS) entry which is preliminary data.</text>
</comment>
<evidence type="ECO:0000256" key="7">
    <source>
        <dbReference type="SAM" id="SignalP"/>
    </source>
</evidence>
<comment type="subcellular location">
    <subcellularLocation>
        <location evidence="1">Cell membrane</location>
    </subcellularLocation>
</comment>
<evidence type="ECO:0008006" key="10">
    <source>
        <dbReference type="Google" id="ProtNLM"/>
    </source>
</evidence>
<dbReference type="Proteomes" id="UP001346149">
    <property type="component" value="Unassembled WGS sequence"/>
</dbReference>
<dbReference type="EMBL" id="JAXQNO010000009">
    <property type="protein sequence ID" value="KAK4791034.1"/>
    <property type="molecule type" value="Genomic_DNA"/>
</dbReference>